<proteinExistence type="predicted"/>
<sequence length="109" mass="12109">MTARTITSADARARAEQRFQKTAQRERDAEASEKAEAERRKATAAKMEHLRKLRMAREAGEPAPDQAELDAENVKRRAELLGLDKPAPAKRKPSMRPKKTAPAAFDANA</sequence>
<accession>A0A516GZW0</accession>
<dbReference type="KEGG" id="fer:FNB15_07165"/>
<evidence type="ECO:0000313" key="3">
    <source>
        <dbReference type="Proteomes" id="UP000317496"/>
    </source>
</evidence>
<name>A0A516GZW0_9PROT</name>
<dbReference type="RefSeq" id="WP_144068048.1">
    <property type="nucleotide sequence ID" value="NZ_CP041636.1"/>
</dbReference>
<dbReference type="AlphaFoldDB" id="A0A516GZW0"/>
<feature type="compositionally biased region" description="Basic and acidic residues" evidence="1">
    <location>
        <begin position="11"/>
        <end position="47"/>
    </location>
</feature>
<organism evidence="2 3">
    <name type="scientific">Ferrovibrio terrae</name>
    <dbReference type="NCBI Taxonomy" id="2594003"/>
    <lineage>
        <taxon>Bacteria</taxon>
        <taxon>Pseudomonadati</taxon>
        <taxon>Pseudomonadota</taxon>
        <taxon>Alphaproteobacteria</taxon>
        <taxon>Rhodospirillales</taxon>
        <taxon>Rhodospirillaceae</taxon>
        <taxon>Ferrovibrio</taxon>
    </lineage>
</organism>
<feature type="compositionally biased region" description="Basic residues" evidence="1">
    <location>
        <begin position="88"/>
        <end position="99"/>
    </location>
</feature>
<dbReference type="Proteomes" id="UP000317496">
    <property type="component" value="Chromosome"/>
</dbReference>
<feature type="region of interest" description="Disordered" evidence="1">
    <location>
        <begin position="81"/>
        <end position="109"/>
    </location>
</feature>
<feature type="region of interest" description="Disordered" evidence="1">
    <location>
        <begin position="1"/>
        <end position="47"/>
    </location>
</feature>
<evidence type="ECO:0000256" key="1">
    <source>
        <dbReference type="SAM" id="MobiDB-lite"/>
    </source>
</evidence>
<evidence type="ECO:0000313" key="2">
    <source>
        <dbReference type="EMBL" id="QDO97067.1"/>
    </source>
</evidence>
<protein>
    <submittedName>
        <fullName evidence="2">Uncharacterized protein</fullName>
    </submittedName>
</protein>
<keyword evidence="3" id="KW-1185">Reference proteome</keyword>
<dbReference type="EMBL" id="CP041636">
    <property type="protein sequence ID" value="QDO97067.1"/>
    <property type="molecule type" value="Genomic_DNA"/>
</dbReference>
<gene>
    <name evidence="2" type="ORF">FNB15_07165</name>
</gene>
<reference evidence="2 3" key="1">
    <citation type="submission" date="2019-07" db="EMBL/GenBank/DDBJ databases">
        <title>Genome sequencing for Ferrovibrio sp. K5.</title>
        <authorList>
            <person name="Park S.-J."/>
        </authorList>
    </citation>
    <scope>NUCLEOTIDE SEQUENCE [LARGE SCALE GENOMIC DNA]</scope>
    <source>
        <strain evidence="2 3">K5</strain>
    </source>
</reference>